<organism evidence="5 6">
    <name type="scientific">Actinomadura nitritigenes</name>
    <dbReference type="NCBI Taxonomy" id="134602"/>
    <lineage>
        <taxon>Bacteria</taxon>
        <taxon>Bacillati</taxon>
        <taxon>Actinomycetota</taxon>
        <taxon>Actinomycetes</taxon>
        <taxon>Streptosporangiales</taxon>
        <taxon>Thermomonosporaceae</taxon>
        <taxon>Actinomadura</taxon>
    </lineage>
</organism>
<accession>A0ABS3RE58</accession>
<evidence type="ECO:0000256" key="2">
    <source>
        <dbReference type="ARBA" id="ARBA00022840"/>
    </source>
</evidence>
<comment type="caution">
    <text evidence="5">The sequence shown here is derived from an EMBL/GenBank/DDBJ whole genome shotgun (WGS) entry which is preliminary data.</text>
</comment>
<dbReference type="InterPro" id="IPR036388">
    <property type="entry name" value="WH-like_DNA-bd_sf"/>
</dbReference>
<dbReference type="PANTHER" id="PTHR16305:SF35">
    <property type="entry name" value="TRANSCRIPTIONAL ACTIVATOR DOMAIN"/>
    <property type="match status" value="1"/>
</dbReference>
<dbReference type="PRINTS" id="PR00038">
    <property type="entry name" value="HTHLUXR"/>
</dbReference>
<dbReference type="SUPFAM" id="SSF46894">
    <property type="entry name" value="C-terminal effector domain of the bipartite response regulators"/>
    <property type="match status" value="1"/>
</dbReference>
<evidence type="ECO:0000256" key="3">
    <source>
        <dbReference type="SAM" id="MobiDB-lite"/>
    </source>
</evidence>
<gene>
    <name evidence="5" type="ORF">J4557_43990</name>
</gene>
<dbReference type="SUPFAM" id="SSF48452">
    <property type="entry name" value="TPR-like"/>
    <property type="match status" value="1"/>
</dbReference>
<dbReference type="PANTHER" id="PTHR16305">
    <property type="entry name" value="TESTICULAR SOLUBLE ADENYLYL CYCLASE"/>
    <property type="match status" value="1"/>
</dbReference>
<evidence type="ECO:0000259" key="4">
    <source>
        <dbReference type="PROSITE" id="PS50043"/>
    </source>
</evidence>
<dbReference type="Proteomes" id="UP000666915">
    <property type="component" value="Unassembled WGS sequence"/>
</dbReference>
<dbReference type="SMART" id="SM00421">
    <property type="entry name" value="HTH_LUXR"/>
    <property type="match status" value="1"/>
</dbReference>
<dbReference type="RefSeq" id="WP_208272977.1">
    <property type="nucleotide sequence ID" value="NZ_BAAAGM010000104.1"/>
</dbReference>
<keyword evidence="1" id="KW-0547">Nucleotide-binding</keyword>
<feature type="domain" description="HTH luxR-type" evidence="4">
    <location>
        <begin position="901"/>
        <end position="965"/>
    </location>
</feature>
<keyword evidence="2" id="KW-0067">ATP-binding</keyword>
<dbReference type="InterPro" id="IPR011990">
    <property type="entry name" value="TPR-like_helical_dom_sf"/>
</dbReference>
<keyword evidence="6" id="KW-1185">Reference proteome</keyword>
<dbReference type="Gene3D" id="1.10.10.10">
    <property type="entry name" value="Winged helix-like DNA-binding domain superfamily/Winged helix DNA-binding domain"/>
    <property type="match status" value="1"/>
</dbReference>
<dbReference type="InterPro" id="IPR000792">
    <property type="entry name" value="Tscrpt_reg_LuxR_C"/>
</dbReference>
<evidence type="ECO:0000313" key="5">
    <source>
        <dbReference type="EMBL" id="MBO2444501.1"/>
    </source>
</evidence>
<proteinExistence type="predicted"/>
<name>A0ABS3RE58_9ACTN</name>
<sequence length="965" mass="100606">MGDDRGRRDGVRVDGPSAEGASVDGAATGDLLERAAELAGLSQALAAACRGAGSLVVVEGPAGIGKSRLLSAAGEVADGLGMTVCRARGIELERGAPFGVASELFAPALIAASGEERSRLLAGHAALATSLFDPAAPGQADPSALVRGLYWLTGNLASGARTGDAGAKGLLIEVDDAQWADQSSLGFLAFLAARLGELPVVLAVAVRGGEEPTDRAVLDWLRDRPGRVLKPRPLSAGAVDRMVAAGLPGAEPEFTHACAEVSGGNPFLAWELVRALGDDGIPPVAGSVSRVRRLVPDSVLHSVLVRLARLGEPARRLAESVAVLADGTPLRRARLLAGLDPLTAEAAADMLAEAHILGPGEPLRFAHPLIANAVYADLAAYARARAHRRAADILEADAAPVGAVAAHLLLTRPDGDRRTVSILRSAAGQAMGRGDPDAAAHLLARALEEPPEPAGRAALLLDLADAEMQCGQPAAAEHIDEALALLGESADRTRGLTALGRLRFTLGEHRAGAEAMDQALSRLAPDDPAMAPLLADYLTLTTFRAPLHPLAEQRLRPVVAAARQGRPPEHPALLAHLVLRLAFAAEPASRLRPLAERATAADPLIDPATHGILMGMVVQALCCVDELDSAERLCDAALAAAGRCGSLLGYSMACYSRAIGRYHRGDLVDALADLDQAMVASREGWTAGDPWNAALQVHAQLERGDLAAARDALALTAAEPDSMDQAITLSARARLALADGRPAEALADAREAGRVLSSGFGIDHPGFVPWRRVAVLAADAAGRPEQAHALASEMVERARWTGTARALGLALRTQAAISPGEQRLPLLAEAVDVLRQSPSALQRAHALVELGAAHRRAGRRSAAQPPLREGLQLSDGMGAVPLVQRARQELLATGARPRRAAHTGPDALTPTERRVAELAAENMTNSQIAQALFVTTKTIQTHLGHAYRKLGIDSRRDLPAALARR</sequence>
<reference evidence="5 6" key="1">
    <citation type="submission" date="2021-03" db="EMBL/GenBank/DDBJ databases">
        <authorList>
            <person name="Kanchanasin P."/>
            <person name="Saeng-In P."/>
            <person name="Phongsopitanun W."/>
            <person name="Yuki M."/>
            <person name="Kudo T."/>
            <person name="Ohkuma M."/>
            <person name="Tanasupawat S."/>
        </authorList>
    </citation>
    <scope>NUCLEOTIDE SEQUENCE [LARGE SCALE GENOMIC DNA]</scope>
    <source>
        <strain evidence="5 6">L46</strain>
    </source>
</reference>
<dbReference type="Pfam" id="PF13191">
    <property type="entry name" value="AAA_16"/>
    <property type="match status" value="1"/>
</dbReference>
<dbReference type="PROSITE" id="PS50043">
    <property type="entry name" value="HTH_LUXR_2"/>
    <property type="match status" value="1"/>
</dbReference>
<feature type="region of interest" description="Disordered" evidence="3">
    <location>
        <begin position="1"/>
        <end position="24"/>
    </location>
</feature>
<dbReference type="InterPro" id="IPR041664">
    <property type="entry name" value="AAA_16"/>
</dbReference>
<dbReference type="InterPro" id="IPR016032">
    <property type="entry name" value="Sig_transdc_resp-reg_C-effctor"/>
</dbReference>
<evidence type="ECO:0000313" key="6">
    <source>
        <dbReference type="Proteomes" id="UP000666915"/>
    </source>
</evidence>
<protein>
    <submittedName>
        <fullName evidence="5">AAA family ATPase</fullName>
    </submittedName>
</protein>
<dbReference type="Gene3D" id="1.25.40.10">
    <property type="entry name" value="Tetratricopeptide repeat domain"/>
    <property type="match status" value="2"/>
</dbReference>
<dbReference type="CDD" id="cd06170">
    <property type="entry name" value="LuxR_C_like"/>
    <property type="match status" value="1"/>
</dbReference>
<evidence type="ECO:0000256" key="1">
    <source>
        <dbReference type="ARBA" id="ARBA00022741"/>
    </source>
</evidence>
<dbReference type="EMBL" id="JAGEOK010000047">
    <property type="protein sequence ID" value="MBO2444501.1"/>
    <property type="molecule type" value="Genomic_DNA"/>
</dbReference>
<dbReference type="Pfam" id="PF00196">
    <property type="entry name" value="GerE"/>
    <property type="match status" value="1"/>
</dbReference>
<feature type="compositionally biased region" description="Basic and acidic residues" evidence="3">
    <location>
        <begin position="1"/>
        <end position="12"/>
    </location>
</feature>